<dbReference type="EMBL" id="SRMA01026821">
    <property type="protein sequence ID" value="TRY66886.1"/>
    <property type="molecule type" value="Genomic_DNA"/>
</dbReference>
<sequence length="57" mass="6605">MKATAHIVCSAWCRLPVHFISPPRNSHHCLPCQRQVERFDMASSLRSFLHCSTPRQE</sequence>
<organism evidence="1 2">
    <name type="scientific">Danionella cerebrum</name>
    <dbReference type="NCBI Taxonomy" id="2873325"/>
    <lineage>
        <taxon>Eukaryota</taxon>
        <taxon>Metazoa</taxon>
        <taxon>Chordata</taxon>
        <taxon>Craniata</taxon>
        <taxon>Vertebrata</taxon>
        <taxon>Euteleostomi</taxon>
        <taxon>Actinopterygii</taxon>
        <taxon>Neopterygii</taxon>
        <taxon>Teleostei</taxon>
        <taxon>Ostariophysi</taxon>
        <taxon>Cypriniformes</taxon>
        <taxon>Danionidae</taxon>
        <taxon>Danioninae</taxon>
        <taxon>Danionella</taxon>
    </lineage>
</organism>
<evidence type="ECO:0000313" key="2">
    <source>
        <dbReference type="Proteomes" id="UP000316079"/>
    </source>
</evidence>
<gene>
    <name evidence="1" type="ORF">DNTS_033047</name>
</gene>
<protein>
    <submittedName>
        <fullName evidence="1">Uncharacterized protein</fullName>
    </submittedName>
</protein>
<reference evidence="1 2" key="1">
    <citation type="journal article" date="2019" name="Sci. Data">
        <title>Hybrid genome assembly and annotation of Danionella translucida.</title>
        <authorList>
            <person name="Kadobianskyi M."/>
            <person name="Schulze L."/>
            <person name="Schuelke M."/>
            <person name="Judkewitz B."/>
        </authorList>
    </citation>
    <scope>NUCLEOTIDE SEQUENCE [LARGE SCALE GENOMIC DNA]</scope>
    <source>
        <strain evidence="1 2">Bolton</strain>
    </source>
</reference>
<keyword evidence="2" id="KW-1185">Reference proteome</keyword>
<dbReference type="Proteomes" id="UP000316079">
    <property type="component" value="Unassembled WGS sequence"/>
</dbReference>
<name>A0A553NN87_9TELE</name>
<dbReference type="AlphaFoldDB" id="A0A553NN87"/>
<dbReference type="OrthoDB" id="4680325at2759"/>
<comment type="caution">
    <text evidence="1">The sequence shown here is derived from an EMBL/GenBank/DDBJ whole genome shotgun (WGS) entry which is preliminary data.</text>
</comment>
<evidence type="ECO:0000313" key="1">
    <source>
        <dbReference type="EMBL" id="TRY66886.1"/>
    </source>
</evidence>
<proteinExistence type="predicted"/>
<accession>A0A553NN87</accession>